<evidence type="ECO:0000256" key="1">
    <source>
        <dbReference type="SAM" id="SignalP"/>
    </source>
</evidence>
<evidence type="ECO:0000313" key="3">
    <source>
        <dbReference type="Proteomes" id="UP000070133"/>
    </source>
</evidence>
<evidence type="ECO:0008006" key="4">
    <source>
        <dbReference type="Google" id="ProtNLM"/>
    </source>
</evidence>
<comment type="caution">
    <text evidence="2">The sequence shown here is derived from an EMBL/GenBank/DDBJ whole genome shotgun (WGS) entry which is preliminary data.</text>
</comment>
<feature type="chain" id="PRO_5007806721" description="Hydrophobin" evidence="1">
    <location>
        <begin position="18"/>
        <end position="106"/>
    </location>
</feature>
<gene>
    <name evidence="2" type="ORF">AC578_10327</name>
</gene>
<dbReference type="AlphaFoldDB" id="A0A139HRA3"/>
<evidence type="ECO:0000313" key="2">
    <source>
        <dbReference type="EMBL" id="KXT04966.1"/>
    </source>
</evidence>
<keyword evidence="1" id="KW-0732">Signal</keyword>
<feature type="signal peptide" evidence="1">
    <location>
        <begin position="1"/>
        <end position="17"/>
    </location>
</feature>
<dbReference type="OrthoDB" id="3650617at2759"/>
<sequence>MQFSLFTLFGLSALALAAPAAVPEAAPVTAVEDTAADIFARGGYGACCPSGSYSGCSSCPPSQSCPSDKSDKYTSCNKVAGLVVLCNVLNGNTINIPVSLNLLNGL</sequence>
<organism evidence="2 3">
    <name type="scientific">Pseudocercospora eumusae</name>
    <dbReference type="NCBI Taxonomy" id="321146"/>
    <lineage>
        <taxon>Eukaryota</taxon>
        <taxon>Fungi</taxon>
        <taxon>Dikarya</taxon>
        <taxon>Ascomycota</taxon>
        <taxon>Pezizomycotina</taxon>
        <taxon>Dothideomycetes</taxon>
        <taxon>Dothideomycetidae</taxon>
        <taxon>Mycosphaerellales</taxon>
        <taxon>Mycosphaerellaceae</taxon>
        <taxon>Pseudocercospora</taxon>
    </lineage>
</organism>
<reference evidence="2 3" key="1">
    <citation type="submission" date="2015-07" db="EMBL/GenBank/DDBJ databases">
        <title>Comparative genomics of the Sigatoka disease complex on banana suggests a link between parallel evolutionary changes in Pseudocercospora fijiensis and Pseudocercospora eumusae and increased virulence on the banana host.</title>
        <authorList>
            <person name="Chang T.-C."/>
            <person name="Salvucci A."/>
            <person name="Crous P.W."/>
            <person name="Stergiopoulos I."/>
        </authorList>
    </citation>
    <scope>NUCLEOTIDE SEQUENCE [LARGE SCALE GENOMIC DNA]</scope>
    <source>
        <strain evidence="2 3">CBS 114824</strain>
    </source>
</reference>
<name>A0A139HRA3_9PEZI</name>
<dbReference type="Proteomes" id="UP000070133">
    <property type="component" value="Unassembled WGS sequence"/>
</dbReference>
<protein>
    <recommendedName>
        <fullName evidence="4">Hydrophobin</fullName>
    </recommendedName>
</protein>
<proteinExistence type="predicted"/>
<accession>A0A139HRA3</accession>
<keyword evidence="3" id="KW-1185">Reference proteome</keyword>
<dbReference type="EMBL" id="LFZN01000016">
    <property type="protein sequence ID" value="KXT04966.1"/>
    <property type="molecule type" value="Genomic_DNA"/>
</dbReference>